<sequence length="140" mass="15762">MMLSSVGRRLWQQAPIQLSRHMSPWKAWLFAESVRRTIIIAFMLRNVYSLLKRHYSVHTPFVDSLPFDVRTSLWDADPGAWKGSTSDALQNMVSMHQYSSMLESGEVHGISPFSALILAACKGKAASGVPYPPATTYRVY</sequence>
<evidence type="ECO:0000313" key="1">
    <source>
        <dbReference type="EMBL" id="KAB8071869.1"/>
    </source>
</evidence>
<gene>
    <name evidence="1" type="ORF">BDV29DRAFT_11534</name>
</gene>
<name>A0A5N5WU79_9EURO</name>
<organism evidence="1 2">
    <name type="scientific">Aspergillus leporis</name>
    <dbReference type="NCBI Taxonomy" id="41062"/>
    <lineage>
        <taxon>Eukaryota</taxon>
        <taxon>Fungi</taxon>
        <taxon>Dikarya</taxon>
        <taxon>Ascomycota</taxon>
        <taxon>Pezizomycotina</taxon>
        <taxon>Eurotiomycetes</taxon>
        <taxon>Eurotiomycetidae</taxon>
        <taxon>Eurotiales</taxon>
        <taxon>Aspergillaceae</taxon>
        <taxon>Aspergillus</taxon>
        <taxon>Aspergillus subgen. Circumdati</taxon>
    </lineage>
</organism>
<dbReference type="EMBL" id="ML732261">
    <property type="protein sequence ID" value="KAB8071869.1"/>
    <property type="molecule type" value="Genomic_DNA"/>
</dbReference>
<keyword evidence="2" id="KW-1185">Reference proteome</keyword>
<accession>A0A5N5WU79</accession>
<dbReference type="OrthoDB" id="4216928at2759"/>
<dbReference type="Proteomes" id="UP000326565">
    <property type="component" value="Unassembled WGS sequence"/>
</dbReference>
<proteinExistence type="predicted"/>
<dbReference type="AlphaFoldDB" id="A0A5N5WU79"/>
<protein>
    <submittedName>
        <fullName evidence="1">Uncharacterized protein</fullName>
    </submittedName>
</protein>
<evidence type="ECO:0000313" key="2">
    <source>
        <dbReference type="Proteomes" id="UP000326565"/>
    </source>
</evidence>
<reference evidence="1 2" key="1">
    <citation type="submission" date="2019-04" db="EMBL/GenBank/DDBJ databases">
        <title>Friends and foes A comparative genomics study of 23 Aspergillus species from section Flavi.</title>
        <authorList>
            <consortium name="DOE Joint Genome Institute"/>
            <person name="Kjaerbolling I."/>
            <person name="Vesth T."/>
            <person name="Frisvad J.C."/>
            <person name="Nybo J.L."/>
            <person name="Theobald S."/>
            <person name="Kildgaard S."/>
            <person name="Isbrandt T."/>
            <person name="Kuo A."/>
            <person name="Sato A."/>
            <person name="Lyhne E.K."/>
            <person name="Kogle M.E."/>
            <person name="Wiebenga A."/>
            <person name="Kun R.S."/>
            <person name="Lubbers R.J."/>
            <person name="Makela M.R."/>
            <person name="Barry K."/>
            <person name="Chovatia M."/>
            <person name="Clum A."/>
            <person name="Daum C."/>
            <person name="Haridas S."/>
            <person name="He G."/>
            <person name="LaButti K."/>
            <person name="Lipzen A."/>
            <person name="Mondo S."/>
            <person name="Riley R."/>
            <person name="Salamov A."/>
            <person name="Simmons B.A."/>
            <person name="Magnuson J.K."/>
            <person name="Henrissat B."/>
            <person name="Mortensen U.H."/>
            <person name="Larsen T.O."/>
            <person name="Devries R.P."/>
            <person name="Grigoriev I.V."/>
            <person name="Machida M."/>
            <person name="Baker S.E."/>
            <person name="Andersen M.R."/>
        </authorList>
    </citation>
    <scope>NUCLEOTIDE SEQUENCE [LARGE SCALE GENOMIC DNA]</scope>
    <source>
        <strain evidence="1 2">CBS 151.66</strain>
    </source>
</reference>